<keyword evidence="11" id="KW-0739">Sodium transport</keyword>
<organism evidence="13">
    <name type="scientific">marine metagenome</name>
    <dbReference type="NCBI Taxonomy" id="408172"/>
    <lineage>
        <taxon>unclassified sequences</taxon>
        <taxon>metagenomes</taxon>
        <taxon>ecological metagenomes</taxon>
    </lineage>
</organism>
<sequence length="457" mass="49339">MIYYLVIGIYLIGLLIIGLSKSDSIKNQEDFSVAGRSLSTWILVGTMAATWMGTGSVLGNAGKTFEIGAAGFLLPIGGMLGVLVLTKIAGKARASGKLTVPEIIGSRFGDIAMILSVFALLAAYLVIVSYQFNAGGAVIYTIFHDNLGSGITLDQATIIAALFIVAYTVLAGLLSVAYTDVANGILMITCFIIALPILFFQAGGFDGMSTSFENKGMINNMSMFGVLSFREVINFTLPSFLLILGDANMYQRFFASESVQSVKKATYLLFFAIVILESLIVANAWISSSMITDIAKESHVLIYAAYNFLPPFIGALMLATIIGIIISTADSFLLVPTTILINDIYLKYSNRKYSDKTIVLLSRMLVLLLGFFSYWVSRMFAADTTIFEKALYAFTIYGTAITPSLLAAFFWEKATKYGAICSILSGTIATVYYGNKLGLDETVVPALIISSLALILI</sequence>
<feature type="transmembrane region" description="Helical" evidence="12">
    <location>
        <begin position="332"/>
        <end position="348"/>
    </location>
</feature>
<keyword evidence="6" id="KW-0769">Symport</keyword>
<feature type="transmembrane region" description="Helical" evidence="12">
    <location>
        <begin position="38"/>
        <end position="58"/>
    </location>
</feature>
<reference evidence="13" key="1">
    <citation type="submission" date="2018-05" db="EMBL/GenBank/DDBJ databases">
        <authorList>
            <person name="Lanie J.A."/>
            <person name="Ng W.-L."/>
            <person name="Kazmierczak K.M."/>
            <person name="Andrzejewski T.M."/>
            <person name="Davidsen T.M."/>
            <person name="Wayne K.J."/>
            <person name="Tettelin H."/>
            <person name="Glass J.I."/>
            <person name="Rusch D."/>
            <person name="Podicherti R."/>
            <person name="Tsui H.-C.T."/>
            <person name="Winkler M.E."/>
        </authorList>
    </citation>
    <scope>NUCLEOTIDE SEQUENCE</scope>
</reference>
<feature type="transmembrane region" description="Helical" evidence="12">
    <location>
        <begin position="300"/>
        <end position="326"/>
    </location>
</feature>
<keyword evidence="8" id="KW-0915">Sodium</keyword>
<keyword evidence="9" id="KW-0406">Ion transport</keyword>
<dbReference type="PANTHER" id="PTHR48086:SF3">
    <property type="entry name" value="SODIUM_PROLINE SYMPORTER"/>
    <property type="match status" value="1"/>
</dbReference>
<dbReference type="EMBL" id="UINC01000876">
    <property type="protein sequence ID" value="SUZ62529.1"/>
    <property type="molecule type" value="Genomic_DNA"/>
</dbReference>
<feature type="transmembrane region" description="Helical" evidence="12">
    <location>
        <begin position="184"/>
        <end position="203"/>
    </location>
</feature>
<dbReference type="InterPro" id="IPR050277">
    <property type="entry name" value="Sodium:Solute_Symporter"/>
</dbReference>
<comment type="similarity">
    <text evidence="2">Belongs to the sodium:solute symporter (SSF) (TC 2.A.21) family.</text>
</comment>
<feature type="transmembrane region" description="Helical" evidence="12">
    <location>
        <begin position="265"/>
        <end position="288"/>
    </location>
</feature>
<evidence type="ECO:0000256" key="5">
    <source>
        <dbReference type="ARBA" id="ARBA00022692"/>
    </source>
</evidence>
<evidence type="ECO:0000256" key="1">
    <source>
        <dbReference type="ARBA" id="ARBA00004651"/>
    </source>
</evidence>
<evidence type="ECO:0000256" key="11">
    <source>
        <dbReference type="ARBA" id="ARBA00023201"/>
    </source>
</evidence>
<keyword evidence="3" id="KW-0813">Transport</keyword>
<feature type="transmembrane region" description="Helical" evidence="12">
    <location>
        <begin position="110"/>
        <end position="143"/>
    </location>
</feature>
<evidence type="ECO:0008006" key="14">
    <source>
        <dbReference type="Google" id="ProtNLM"/>
    </source>
</evidence>
<evidence type="ECO:0000256" key="7">
    <source>
        <dbReference type="ARBA" id="ARBA00022989"/>
    </source>
</evidence>
<keyword evidence="10 12" id="KW-0472">Membrane</keyword>
<dbReference type="GO" id="GO:0015293">
    <property type="term" value="F:symporter activity"/>
    <property type="evidence" value="ECO:0007669"/>
    <property type="project" value="UniProtKB-KW"/>
</dbReference>
<feature type="non-terminal residue" evidence="13">
    <location>
        <position position="457"/>
    </location>
</feature>
<protein>
    <recommendedName>
        <fullName evidence="14">Sodium:solute symporter family protein</fullName>
    </recommendedName>
</protein>
<dbReference type="Gene3D" id="1.20.1730.10">
    <property type="entry name" value="Sodium/glucose cotransporter"/>
    <property type="match status" value="1"/>
</dbReference>
<evidence type="ECO:0000256" key="4">
    <source>
        <dbReference type="ARBA" id="ARBA00022475"/>
    </source>
</evidence>
<comment type="subcellular location">
    <subcellularLocation>
        <location evidence="1">Cell membrane</location>
        <topology evidence="1">Multi-pass membrane protein</topology>
    </subcellularLocation>
</comment>
<feature type="transmembrane region" description="Helical" evidence="12">
    <location>
        <begin position="417"/>
        <end position="433"/>
    </location>
</feature>
<keyword evidence="4" id="KW-1003">Cell membrane</keyword>
<dbReference type="InterPro" id="IPR001734">
    <property type="entry name" value="Na/solute_symporter"/>
</dbReference>
<evidence type="ECO:0000256" key="9">
    <source>
        <dbReference type="ARBA" id="ARBA00023065"/>
    </source>
</evidence>
<dbReference type="AlphaFoldDB" id="A0A381P8E7"/>
<feature type="non-terminal residue" evidence="13">
    <location>
        <position position="1"/>
    </location>
</feature>
<proteinExistence type="inferred from homology"/>
<feature type="transmembrane region" description="Helical" evidence="12">
    <location>
        <begin position="155"/>
        <end position="178"/>
    </location>
</feature>
<evidence type="ECO:0000256" key="2">
    <source>
        <dbReference type="ARBA" id="ARBA00006434"/>
    </source>
</evidence>
<name>A0A381P8E7_9ZZZZ</name>
<evidence type="ECO:0000313" key="13">
    <source>
        <dbReference type="EMBL" id="SUZ62529.1"/>
    </source>
</evidence>
<accession>A0A381P8E7</accession>
<feature type="transmembrane region" description="Helical" evidence="12">
    <location>
        <begin position="70"/>
        <end position="90"/>
    </location>
</feature>
<dbReference type="GO" id="GO:0006814">
    <property type="term" value="P:sodium ion transport"/>
    <property type="evidence" value="ECO:0007669"/>
    <property type="project" value="UniProtKB-KW"/>
</dbReference>
<dbReference type="PROSITE" id="PS50283">
    <property type="entry name" value="NA_SOLUT_SYMP_3"/>
    <property type="match status" value="1"/>
</dbReference>
<evidence type="ECO:0000256" key="6">
    <source>
        <dbReference type="ARBA" id="ARBA00022847"/>
    </source>
</evidence>
<dbReference type="GO" id="GO:0005886">
    <property type="term" value="C:plasma membrane"/>
    <property type="evidence" value="ECO:0007669"/>
    <property type="project" value="UniProtKB-SubCell"/>
</dbReference>
<evidence type="ECO:0000256" key="10">
    <source>
        <dbReference type="ARBA" id="ARBA00023136"/>
    </source>
</evidence>
<keyword evidence="5 12" id="KW-0812">Transmembrane</keyword>
<dbReference type="Pfam" id="PF00474">
    <property type="entry name" value="SSF"/>
    <property type="match status" value="1"/>
</dbReference>
<feature type="transmembrane region" description="Helical" evidence="12">
    <location>
        <begin position="224"/>
        <end position="245"/>
    </location>
</feature>
<gene>
    <name evidence="13" type="ORF">METZ01_LOCUS15383</name>
</gene>
<evidence type="ECO:0000256" key="12">
    <source>
        <dbReference type="SAM" id="Phobius"/>
    </source>
</evidence>
<evidence type="ECO:0000256" key="8">
    <source>
        <dbReference type="ARBA" id="ARBA00023053"/>
    </source>
</evidence>
<dbReference type="PANTHER" id="PTHR48086">
    <property type="entry name" value="SODIUM/PROLINE SYMPORTER-RELATED"/>
    <property type="match status" value="1"/>
</dbReference>
<keyword evidence="7 12" id="KW-1133">Transmembrane helix</keyword>
<dbReference type="InterPro" id="IPR038377">
    <property type="entry name" value="Na/Glc_symporter_sf"/>
</dbReference>
<feature type="transmembrane region" description="Helical" evidence="12">
    <location>
        <begin position="360"/>
        <end position="377"/>
    </location>
</feature>
<evidence type="ECO:0000256" key="3">
    <source>
        <dbReference type="ARBA" id="ARBA00022448"/>
    </source>
</evidence>
<dbReference type="CDD" id="cd10322">
    <property type="entry name" value="SLC5sbd"/>
    <property type="match status" value="1"/>
</dbReference>
<feature type="transmembrane region" description="Helical" evidence="12">
    <location>
        <begin position="389"/>
        <end position="410"/>
    </location>
</feature>